<evidence type="ECO:0000256" key="6">
    <source>
        <dbReference type="SAM" id="Phobius"/>
    </source>
</evidence>
<accession>A0A1G7ZKC2</accession>
<dbReference type="Gene3D" id="1.20.1260.100">
    <property type="entry name" value="TspO/MBR protein"/>
    <property type="match status" value="1"/>
</dbReference>
<dbReference type="Pfam" id="PF03073">
    <property type="entry name" value="TspO_MBR"/>
    <property type="match status" value="1"/>
</dbReference>
<keyword evidence="5 6" id="KW-0472">Membrane</keyword>
<evidence type="ECO:0000256" key="3">
    <source>
        <dbReference type="ARBA" id="ARBA00022692"/>
    </source>
</evidence>
<evidence type="ECO:0000256" key="5">
    <source>
        <dbReference type="ARBA" id="ARBA00023136"/>
    </source>
</evidence>
<evidence type="ECO:0000256" key="2">
    <source>
        <dbReference type="ARBA" id="ARBA00007524"/>
    </source>
</evidence>
<gene>
    <name evidence="7" type="ORF">SAMN04487974_12064</name>
</gene>
<evidence type="ECO:0000313" key="7">
    <source>
        <dbReference type="EMBL" id="SDH09027.1"/>
    </source>
</evidence>
<keyword evidence="8" id="KW-1185">Reference proteome</keyword>
<keyword evidence="4 6" id="KW-1133">Transmembrane helix</keyword>
<feature type="transmembrane region" description="Helical" evidence="6">
    <location>
        <begin position="103"/>
        <end position="120"/>
    </location>
</feature>
<reference evidence="7 8" key="1">
    <citation type="submission" date="2016-10" db="EMBL/GenBank/DDBJ databases">
        <authorList>
            <person name="de Groot N.N."/>
        </authorList>
    </citation>
    <scope>NUCLEOTIDE SEQUENCE [LARGE SCALE GENOMIC DNA]</scope>
    <source>
        <strain evidence="7 8">CGMCC 1.10267</strain>
    </source>
</reference>
<dbReference type="PANTHER" id="PTHR10057:SF0">
    <property type="entry name" value="TRANSLOCATOR PROTEIN"/>
    <property type="match status" value="1"/>
</dbReference>
<dbReference type="GO" id="GO:0033013">
    <property type="term" value="P:tetrapyrrole metabolic process"/>
    <property type="evidence" value="ECO:0007669"/>
    <property type="project" value="UniProtKB-ARBA"/>
</dbReference>
<dbReference type="EMBL" id="FNCS01000020">
    <property type="protein sequence ID" value="SDH09027.1"/>
    <property type="molecule type" value="Genomic_DNA"/>
</dbReference>
<name>A0A1G7ZKC2_9HYPH</name>
<organism evidence="7 8">
    <name type="scientific">Pelagibacterium luteolum</name>
    <dbReference type="NCBI Taxonomy" id="440168"/>
    <lineage>
        <taxon>Bacteria</taxon>
        <taxon>Pseudomonadati</taxon>
        <taxon>Pseudomonadota</taxon>
        <taxon>Alphaproteobacteria</taxon>
        <taxon>Hyphomicrobiales</taxon>
        <taxon>Devosiaceae</taxon>
        <taxon>Pelagibacterium</taxon>
    </lineage>
</organism>
<dbReference type="PANTHER" id="PTHR10057">
    <property type="entry name" value="PERIPHERAL-TYPE BENZODIAZEPINE RECEPTOR"/>
    <property type="match status" value="1"/>
</dbReference>
<feature type="transmembrane region" description="Helical" evidence="6">
    <location>
        <begin position="77"/>
        <end position="96"/>
    </location>
</feature>
<keyword evidence="3 6" id="KW-0812">Transmembrane</keyword>
<evidence type="ECO:0000313" key="8">
    <source>
        <dbReference type="Proteomes" id="UP000199495"/>
    </source>
</evidence>
<feature type="transmembrane region" description="Helical" evidence="6">
    <location>
        <begin position="162"/>
        <end position="183"/>
    </location>
</feature>
<dbReference type="FunFam" id="1.20.1260.100:FF:000001">
    <property type="entry name" value="translocator protein 2"/>
    <property type="match status" value="1"/>
</dbReference>
<dbReference type="CDD" id="cd15904">
    <property type="entry name" value="TSPO_MBR"/>
    <property type="match status" value="1"/>
</dbReference>
<evidence type="ECO:0000256" key="4">
    <source>
        <dbReference type="ARBA" id="ARBA00022989"/>
    </source>
</evidence>
<dbReference type="AlphaFoldDB" id="A0A1G7ZKC2"/>
<dbReference type="GO" id="GO:0016020">
    <property type="term" value="C:membrane"/>
    <property type="evidence" value="ECO:0007669"/>
    <property type="project" value="UniProtKB-SubCell"/>
</dbReference>
<comment type="similarity">
    <text evidence="2">Belongs to the TspO/BZRP family.</text>
</comment>
<feature type="transmembrane region" description="Helical" evidence="6">
    <location>
        <begin position="37"/>
        <end position="57"/>
    </location>
</feature>
<feature type="transmembrane region" description="Helical" evidence="6">
    <location>
        <begin position="132"/>
        <end position="150"/>
    </location>
</feature>
<evidence type="ECO:0000256" key="1">
    <source>
        <dbReference type="ARBA" id="ARBA00004141"/>
    </source>
</evidence>
<dbReference type="STRING" id="440168.SAMN04487974_12064"/>
<dbReference type="InterPro" id="IPR004307">
    <property type="entry name" value="TspO_MBR"/>
</dbReference>
<dbReference type="InterPro" id="IPR038330">
    <property type="entry name" value="TspO/MBR-related_sf"/>
</dbReference>
<proteinExistence type="inferred from homology"/>
<protein>
    <submittedName>
        <fullName evidence="7">TspO and MBR related proteins</fullName>
    </submittedName>
</protein>
<comment type="subcellular location">
    <subcellularLocation>
        <location evidence="1">Membrane</location>
        <topology evidence="1">Multi-pass membrane protein</topology>
    </subcellularLocation>
</comment>
<sequence>MPSISSAIATPEPNAIPHRLKLIMSTITVNNLKNPRALAILAAFIVAVVGIGALIGTQTAPGLWYAGLEKPPFNPPNWVFGPVWFTLYVMIAIAGWRTVMTEGFSAAMGLWIAQMLLNWAWSPTFFGAENLWLALAVIIPMLATILAFIVNRWPRDRLSALLFIPYAAWVSFATILNLSLALLN</sequence>
<dbReference type="Proteomes" id="UP000199495">
    <property type="component" value="Unassembled WGS sequence"/>
</dbReference>